<protein>
    <submittedName>
        <fullName evidence="1">Similar to Exo-poly-alpha-D-galacturonosidase acc. no. P15922</fullName>
    </submittedName>
</protein>
<dbReference type="OrthoDB" id="187139at2759"/>
<dbReference type="InterPro" id="IPR051801">
    <property type="entry name" value="GH28_Enzymes"/>
</dbReference>
<name>U4L6I9_PYROM</name>
<dbReference type="PANTHER" id="PTHR31339:SF9">
    <property type="entry name" value="PLASMIN AND FIBRONECTIN-BINDING PROTEIN A"/>
    <property type="match status" value="1"/>
</dbReference>
<sequence>MHTNDLITDNLHIRLHLSDVEPPKPSQDGPTLVLASPLSGIDTPSPFQLLINGDPIPTISNIDYSYAYFSPAPGSFTIQISHPSAALQSCRITPLKLSITPQITAGVVTATLPSTGYYILKIDSYPELLLISEPREDHIPPPLGFRIHNVISAGAKDNNTSISATTAAFQTCIDAANAAGGGTVFVPAGLYSVGNLVLKSNVSLYLAAGSTLRFDPTYAYKIHWHKNSQGRRPITWWIATEFGSRNVKIFGRGVIDGNGVASARANIGNNLLVPISTSDFSCSGILFRNSASWAVTPVLVDGGEFRDVKFLNRFRDSGENDGIDVMHSSNILIHNAIGVGLDDPFSTKTWSASLSDIAVPWPIPADGLPGNDGVTFEQTLSWTICFGLKVGAGVWASQQNITFRRAVVYDCSIGIGIHFQAGDSWVRGVGFEDVDVEGVTWTNMNMRTWCAFFVTGGTDPTDGAQAAIGNVSVQDVRVRDKGQTTAQLVGRNDGKGKLRGVLFNNVTLPDGERAKDLDEMGFTGGVRFAENIRVI</sequence>
<evidence type="ECO:0000313" key="1">
    <source>
        <dbReference type="EMBL" id="CCX13034.1"/>
    </source>
</evidence>
<reference evidence="1 2" key="1">
    <citation type="journal article" date="2013" name="PLoS Genet.">
        <title>The genome and development-dependent transcriptomes of Pyronema confluens: a window into fungal evolution.</title>
        <authorList>
            <person name="Traeger S."/>
            <person name="Altegoer F."/>
            <person name="Freitag M."/>
            <person name="Gabaldon T."/>
            <person name="Kempken F."/>
            <person name="Kumar A."/>
            <person name="Marcet-Houben M."/>
            <person name="Poggeler S."/>
            <person name="Stajich J.E."/>
            <person name="Nowrousian M."/>
        </authorList>
    </citation>
    <scope>NUCLEOTIDE SEQUENCE [LARGE SCALE GENOMIC DNA]</scope>
    <source>
        <strain evidence="2">CBS 100304</strain>
        <tissue evidence="1">Vegetative mycelium</tissue>
    </source>
</reference>
<dbReference type="SUPFAM" id="SSF51126">
    <property type="entry name" value="Pectin lyase-like"/>
    <property type="match status" value="1"/>
</dbReference>
<dbReference type="InterPro" id="IPR011050">
    <property type="entry name" value="Pectin_lyase_fold/virulence"/>
</dbReference>
<accession>U4L6I9</accession>
<dbReference type="OMA" id="FSTKTWP"/>
<dbReference type="InterPro" id="IPR012334">
    <property type="entry name" value="Pectin_lyas_fold"/>
</dbReference>
<dbReference type="STRING" id="1076935.U4L6I9"/>
<dbReference type="PANTHER" id="PTHR31339">
    <property type="entry name" value="PECTIN LYASE-RELATED"/>
    <property type="match status" value="1"/>
</dbReference>
<organism evidence="1 2">
    <name type="scientific">Pyronema omphalodes (strain CBS 100304)</name>
    <name type="common">Pyronema confluens</name>
    <dbReference type="NCBI Taxonomy" id="1076935"/>
    <lineage>
        <taxon>Eukaryota</taxon>
        <taxon>Fungi</taxon>
        <taxon>Dikarya</taxon>
        <taxon>Ascomycota</taxon>
        <taxon>Pezizomycotina</taxon>
        <taxon>Pezizomycetes</taxon>
        <taxon>Pezizales</taxon>
        <taxon>Pyronemataceae</taxon>
        <taxon>Pyronema</taxon>
    </lineage>
</organism>
<dbReference type="EMBL" id="HF935761">
    <property type="protein sequence ID" value="CCX13034.1"/>
    <property type="molecule type" value="Genomic_DNA"/>
</dbReference>
<keyword evidence="2" id="KW-1185">Reference proteome</keyword>
<dbReference type="AlphaFoldDB" id="U4L6I9"/>
<dbReference type="Proteomes" id="UP000018144">
    <property type="component" value="Unassembled WGS sequence"/>
</dbReference>
<evidence type="ECO:0000313" key="2">
    <source>
        <dbReference type="Proteomes" id="UP000018144"/>
    </source>
</evidence>
<dbReference type="Gene3D" id="2.160.20.10">
    <property type="entry name" value="Single-stranded right-handed beta-helix, Pectin lyase-like"/>
    <property type="match status" value="1"/>
</dbReference>
<dbReference type="eggNOG" id="ENOG502QTKJ">
    <property type="taxonomic scope" value="Eukaryota"/>
</dbReference>
<gene>
    <name evidence="1" type="ORF">PCON_12627</name>
</gene>
<proteinExistence type="predicted"/>